<comment type="function">
    <text evidence="3">Poorly processive, error-prone DNA polymerase involved in untargeted mutagenesis. Copies undamaged DNA at stalled replication forks, which arise in vivo from mismatched or misaligned primer ends. These misaligned primers can be extended by PolIV. Exhibits no 3'-5' exonuclease (proofreading) activity. May be involved in translesional synthesis, in conjunction with the beta clamp from PolIII.</text>
</comment>
<protein>
    <submittedName>
        <fullName evidence="6">DNA polymerase-4</fullName>
        <ecNumber evidence="6">2.7.7.7</ecNumber>
    </submittedName>
</protein>
<dbReference type="SUPFAM" id="SSF56672">
    <property type="entry name" value="DNA/RNA polymerases"/>
    <property type="match status" value="1"/>
</dbReference>
<dbReference type="InterPro" id="IPR043128">
    <property type="entry name" value="Rev_trsase/Diguanyl_cyclase"/>
</dbReference>
<keyword evidence="7" id="KW-1185">Reference proteome</keyword>
<dbReference type="InterPro" id="IPR053848">
    <property type="entry name" value="IMS_HHH_1"/>
</dbReference>
<dbReference type="Pfam" id="PF21999">
    <property type="entry name" value="IMS_HHH_1"/>
    <property type="match status" value="1"/>
</dbReference>
<evidence type="ECO:0000256" key="2">
    <source>
        <dbReference type="ARBA" id="ARBA00022763"/>
    </source>
</evidence>
<dbReference type="GO" id="GO:0006281">
    <property type="term" value="P:DNA repair"/>
    <property type="evidence" value="ECO:0007669"/>
    <property type="project" value="InterPro"/>
</dbReference>
<keyword evidence="6" id="KW-0548">Nucleotidyltransferase</keyword>
<dbReference type="SUPFAM" id="SSF100879">
    <property type="entry name" value="Lesion bypass DNA polymerase (Y-family), little finger domain"/>
    <property type="match status" value="1"/>
</dbReference>
<evidence type="ECO:0000259" key="5">
    <source>
        <dbReference type="PROSITE" id="PS50173"/>
    </source>
</evidence>
<feature type="compositionally biased region" description="Low complexity" evidence="4">
    <location>
        <begin position="173"/>
        <end position="184"/>
    </location>
</feature>
<dbReference type="GO" id="GO:0003684">
    <property type="term" value="F:damaged DNA binding"/>
    <property type="evidence" value="ECO:0007669"/>
    <property type="project" value="InterPro"/>
</dbReference>
<sequence length="329" mass="35234">MNHVLHIHYHGLTPTDPRYPRALDVLATISARVQALPPDAAIADVTGAQKYFERGPEGLAQLIRVRTLAWTGNPTIIGAGPSLMLAAMAAAATAPGHITTVPDTDEAIVAFLHPRPVAALPGIGPATARTLSHHGLHTIGDIARTPLATLQRLLGASTGRQLHDRAHAHDPRTVTPHTPPQTTTLSRTFPHDELDPHAHHRAVLALTHQLGARLRTQHTAARTLTLTARYADRTTTSRTRTLPEPTAHTRALTLSATALYDAFALQRARVRGLSLTAETTDAAAAVHQLTFDPQDAKARSIEAAVDRARHRFGPNAVLPAALATRPTQT</sequence>
<dbReference type="InterPro" id="IPR001126">
    <property type="entry name" value="UmuC"/>
</dbReference>
<dbReference type="InterPro" id="IPR043502">
    <property type="entry name" value="DNA/RNA_pol_sf"/>
</dbReference>
<feature type="region of interest" description="Disordered" evidence="4">
    <location>
        <begin position="165"/>
        <end position="193"/>
    </location>
</feature>
<dbReference type="EMBL" id="JACHJD010000026">
    <property type="protein sequence ID" value="MBB5109368.1"/>
    <property type="molecule type" value="Genomic_DNA"/>
</dbReference>
<dbReference type="Pfam" id="PF11799">
    <property type="entry name" value="IMS_C"/>
    <property type="match status" value="1"/>
</dbReference>
<evidence type="ECO:0000256" key="1">
    <source>
        <dbReference type="ARBA" id="ARBA00010945"/>
    </source>
</evidence>
<dbReference type="InterPro" id="IPR050356">
    <property type="entry name" value="SulA_CellDiv_inhibitor"/>
</dbReference>
<name>A0A7W8B2Y7_STRST</name>
<proteinExistence type="inferred from homology"/>
<keyword evidence="6" id="KW-0808">Transferase</keyword>
<dbReference type="Gene3D" id="3.30.70.270">
    <property type="match status" value="1"/>
</dbReference>
<comment type="similarity">
    <text evidence="1">Belongs to the DNA polymerase type-Y family.</text>
</comment>
<dbReference type="Gene3D" id="3.30.1490.100">
    <property type="entry name" value="DNA polymerase, Y-family, little finger domain"/>
    <property type="match status" value="1"/>
</dbReference>
<dbReference type="PANTHER" id="PTHR35369:SF2">
    <property type="entry name" value="BLR3025 PROTEIN"/>
    <property type="match status" value="1"/>
</dbReference>
<dbReference type="GO" id="GO:0003887">
    <property type="term" value="F:DNA-directed DNA polymerase activity"/>
    <property type="evidence" value="ECO:0007669"/>
    <property type="project" value="UniProtKB-EC"/>
</dbReference>
<keyword evidence="2" id="KW-0227">DNA damage</keyword>
<dbReference type="Gene3D" id="1.10.150.20">
    <property type="entry name" value="5' to 3' exonuclease, C-terminal subdomain"/>
    <property type="match status" value="1"/>
</dbReference>
<dbReference type="EC" id="2.7.7.7" evidence="6"/>
<dbReference type="Proteomes" id="UP000549009">
    <property type="component" value="Unassembled WGS sequence"/>
</dbReference>
<organism evidence="6 7">
    <name type="scientific">Streptomyces spectabilis</name>
    <dbReference type="NCBI Taxonomy" id="68270"/>
    <lineage>
        <taxon>Bacteria</taxon>
        <taxon>Bacillati</taxon>
        <taxon>Actinomycetota</taxon>
        <taxon>Actinomycetes</taxon>
        <taxon>Kitasatosporales</taxon>
        <taxon>Streptomycetaceae</taxon>
        <taxon>Streptomyces</taxon>
    </lineage>
</organism>
<dbReference type="InterPro" id="IPR036775">
    <property type="entry name" value="DNA_pol_Y-fam_lit_finger_sf"/>
</dbReference>
<evidence type="ECO:0000313" key="6">
    <source>
        <dbReference type="EMBL" id="MBB5109368.1"/>
    </source>
</evidence>
<dbReference type="AlphaFoldDB" id="A0A7W8B2Y7"/>
<dbReference type="RefSeq" id="WP_184926365.1">
    <property type="nucleotide sequence ID" value="NZ_BMSQ01000030.1"/>
</dbReference>
<dbReference type="PANTHER" id="PTHR35369">
    <property type="entry name" value="BLR3025 PROTEIN-RELATED"/>
    <property type="match status" value="1"/>
</dbReference>
<dbReference type="InterPro" id="IPR017961">
    <property type="entry name" value="DNA_pol_Y-fam_little_finger"/>
</dbReference>
<gene>
    <name evidence="6" type="ORF">FHS40_008496</name>
</gene>
<comment type="caution">
    <text evidence="6">The sequence shown here is derived from an EMBL/GenBank/DDBJ whole genome shotgun (WGS) entry which is preliminary data.</text>
</comment>
<evidence type="ECO:0000256" key="4">
    <source>
        <dbReference type="SAM" id="MobiDB-lite"/>
    </source>
</evidence>
<reference evidence="6 7" key="1">
    <citation type="submission" date="2020-08" db="EMBL/GenBank/DDBJ databases">
        <title>Genomic Encyclopedia of Type Strains, Phase III (KMG-III): the genomes of soil and plant-associated and newly described type strains.</title>
        <authorList>
            <person name="Whitman W."/>
        </authorList>
    </citation>
    <scope>NUCLEOTIDE SEQUENCE [LARGE SCALE GENOMIC DNA]</scope>
    <source>
        <strain evidence="6 7">CECT 3146</strain>
    </source>
</reference>
<evidence type="ECO:0000256" key="3">
    <source>
        <dbReference type="ARBA" id="ARBA00025589"/>
    </source>
</evidence>
<dbReference type="PROSITE" id="PS50173">
    <property type="entry name" value="UMUC"/>
    <property type="match status" value="1"/>
</dbReference>
<accession>A0A7W8B2Y7</accession>
<feature type="domain" description="UmuC" evidence="5">
    <location>
        <begin position="21"/>
        <end position="124"/>
    </location>
</feature>
<evidence type="ECO:0000313" key="7">
    <source>
        <dbReference type="Proteomes" id="UP000549009"/>
    </source>
</evidence>